<dbReference type="Proteomes" id="UP000747399">
    <property type="component" value="Unassembled WGS sequence"/>
</dbReference>
<sequence>MNAQRTAFPQRNGAKDCKVYLSGRTQYRAALPLSWSCGRCCSRSVSGSSATQSAAAGLLLEVDGAVMDIHIDGHRVAFNKAFHSIGMDCVQWAPAVYNDLLGCSDGTGEGLITAYYTTVGWPVMIATSERGAFVRKVHLIKEGELAKLLAADGVPLREDVKQVISDAVSSGAAVSLLCGTQCTLPEELGASCRRLLGPDLARAVRLFTFALAPSEAGTGNGEGSGDEAPTRMLSQMLAAAAGDLKQRAAMELVCSWSAGREQGGDSQPVGVGLDPSLLATGGSQQRISPEFLAALVATTGIPAARTLTVAATNTMLQAAAGAGLFPVAVPRKFASQGSFPSARAKFDGFGPGLATWPRLRALMINGSGNGNGNKQYSNAGK</sequence>
<dbReference type="EMBL" id="BNCO01000049">
    <property type="protein sequence ID" value="GIL62093.1"/>
    <property type="molecule type" value="Genomic_DNA"/>
</dbReference>
<gene>
    <name evidence="1" type="ORF">Vafri_16382</name>
</gene>
<evidence type="ECO:0000313" key="1">
    <source>
        <dbReference type="EMBL" id="GIL62093.1"/>
    </source>
</evidence>
<accession>A0A8J4BI58</accession>
<dbReference type="InterPro" id="IPR023198">
    <property type="entry name" value="PGP-like_dom2"/>
</dbReference>
<proteinExistence type="predicted"/>
<keyword evidence="2" id="KW-1185">Reference proteome</keyword>
<dbReference type="GO" id="GO:0016787">
    <property type="term" value="F:hydrolase activity"/>
    <property type="evidence" value="ECO:0007669"/>
    <property type="project" value="InterPro"/>
</dbReference>
<protein>
    <submittedName>
        <fullName evidence="1">Uncharacterized protein</fullName>
    </submittedName>
</protein>
<comment type="caution">
    <text evidence="1">The sequence shown here is derived from an EMBL/GenBank/DDBJ whole genome shotgun (WGS) entry which is preliminary data.</text>
</comment>
<dbReference type="PANTHER" id="PTHR42896:SF2">
    <property type="entry name" value="CBBY-LIKE PROTEIN"/>
    <property type="match status" value="1"/>
</dbReference>
<organism evidence="1 2">
    <name type="scientific">Volvox africanus</name>
    <dbReference type="NCBI Taxonomy" id="51714"/>
    <lineage>
        <taxon>Eukaryota</taxon>
        <taxon>Viridiplantae</taxon>
        <taxon>Chlorophyta</taxon>
        <taxon>core chlorophytes</taxon>
        <taxon>Chlorophyceae</taxon>
        <taxon>CS clade</taxon>
        <taxon>Chlamydomonadales</taxon>
        <taxon>Volvocaceae</taxon>
        <taxon>Volvox</taxon>
    </lineage>
</organism>
<dbReference type="InterPro" id="IPR044999">
    <property type="entry name" value="CbbY-like"/>
</dbReference>
<name>A0A8J4BI58_9CHLO</name>
<dbReference type="AlphaFoldDB" id="A0A8J4BI58"/>
<evidence type="ECO:0000313" key="2">
    <source>
        <dbReference type="Proteomes" id="UP000747399"/>
    </source>
</evidence>
<dbReference type="PANTHER" id="PTHR42896">
    <property type="entry name" value="XYLULOSE-1,5-BISPHOSPHATE (XUBP) PHOSPHATASE"/>
    <property type="match status" value="1"/>
</dbReference>
<reference evidence="1" key="1">
    <citation type="journal article" date="2021" name="Proc. Natl. Acad. Sci. U.S.A.">
        <title>Three genomes in the algal genus Volvox reveal the fate of a haploid sex-determining region after a transition to homothallism.</title>
        <authorList>
            <person name="Yamamoto K."/>
            <person name="Hamaji T."/>
            <person name="Kawai-Toyooka H."/>
            <person name="Matsuzaki R."/>
            <person name="Takahashi F."/>
            <person name="Nishimura Y."/>
            <person name="Kawachi M."/>
            <person name="Noguchi H."/>
            <person name="Minakuchi Y."/>
            <person name="Umen J.G."/>
            <person name="Toyoda A."/>
            <person name="Nozaki H."/>
        </authorList>
    </citation>
    <scope>NUCLEOTIDE SEQUENCE</scope>
    <source>
        <strain evidence="1">NIES-3780</strain>
    </source>
</reference>
<dbReference type="Gene3D" id="1.10.150.240">
    <property type="entry name" value="Putative phosphatase, domain 2"/>
    <property type="match status" value="1"/>
</dbReference>